<evidence type="ECO:0000256" key="2">
    <source>
        <dbReference type="SAM" id="MobiDB-lite"/>
    </source>
</evidence>
<dbReference type="PANTHER" id="PTHR11842:SF10">
    <property type="entry name" value="MITOTIC SPINDLE ASSEMBLY CHECKPOINT PROTEIN MAD2B"/>
    <property type="match status" value="1"/>
</dbReference>
<sequence length="262" mass="29968">MFDIINAFYHQTLLELSLNSVRVSSKRQLLFRLLTLRRHLVEVAIHNILYVRQVYPADLFHRRRKYDVAVWRSRHPELNEYISGAVKAVGEELILGTIERVIIVIKDPKDVPLERFIFSIKQMVQLESYDRDERITGAMPANTLSQYFRAFLVKLSMVESQLGPLLEDDPSFTIIIELEDDKIPLASQQKGDPPPWMPASKEHTTEGATENAELHFVRAVDTGVINLSLAVQESEAKLTRTNDWFGANVKGKEKGKGKERAV</sequence>
<comment type="similarity">
    <text evidence="1">Belongs to the MAD2 family.</text>
</comment>
<evidence type="ECO:0000313" key="4">
    <source>
        <dbReference type="EMBL" id="GJJ09748.1"/>
    </source>
</evidence>
<organism evidence="4 5">
    <name type="scientific">Clathrus columnatus</name>
    <dbReference type="NCBI Taxonomy" id="1419009"/>
    <lineage>
        <taxon>Eukaryota</taxon>
        <taxon>Fungi</taxon>
        <taxon>Dikarya</taxon>
        <taxon>Basidiomycota</taxon>
        <taxon>Agaricomycotina</taxon>
        <taxon>Agaricomycetes</taxon>
        <taxon>Phallomycetidae</taxon>
        <taxon>Phallales</taxon>
        <taxon>Clathraceae</taxon>
        <taxon>Clathrus</taxon>
    </lineage>
</organism>
<dbReference type="PROSITE" id="PS50815">
    <property type="entry name" value="HORMA"/>
    <property type="match status" value="1"/>
</dbReference>
<keyword evidence="5" id="KW-1185">Reference proteome</keyword>
<dbReference type="Pfam" id="PF02301">
    <property type="entry name" value="HORMA"/>
    <property type="match status" value="1"/>
</dbReference>
<dbReference type="SUPFAM" id="SSF56019">
    <property type="entry name" value="The spindle assembly checkpoint protein mad2"/>
    <property type="match status" value="1"/>
</dbReference>
<reference evidence="4" key="1">
    <citation type="submission" date="2021-10" db="EMBL/GenBank/DDBJ databases">
        <title>De novo Genome Assembly of Clathrus columnatus (Basidiomycota, Fungi) Using Illumina and Nanopore Sequence Data.</title>
        <authorList>
            <person name="Ogiso-Tanaka E."/>
            <person name="Itagaki H."/>
            <person name="Hosoya T."/>
            <person name="Hosaka K."/>
        </authorList>
    </citation>
    <scope>NUCLEOTIDE SEQUENCE</scope>
    <source>
        <strain evidence="4">MO-923</strain>
    </source>
</reference>
<evidence type="ECO:0000313" key="5">
    <source>
        <dbReference type="Proteomes" id="UP001050691"/>
    </source>
</evidence>
<dbReference type="InterPro" id="IPR036570">
    <property type="entry name" value="HORMA_dom_sf"/>
</dbReference>
<name>A0AAV5AAV3_9AGAM</name>
<proteinExistence type="inferred from homology"/>
<dbReference type="GO" id="GO:0016035">
    <property type="term" value="C:zeta DNA polymerase complex"/>
    <property type="evidence" value="ECO:0007669"/>
    <property type="project" value="TreeGrafter"/>
</dbReference>
<evidence type="ECO:0000256" key="1">
    <source>
        <dbReference type="ARBA" id="ARBA00010348"/>
    </source>
</evidence>
<gene>
    <name evidence="4" type="ORF">Clacol_003972</name>
</gene>
<dbReference type="PANTHER" id="PTHR11842">
    <property type="entry name" value="MITOTIC SPINDLE ASSEMBLY CHECKPOINT PROTEIN MAD2"/>
    <property type="match status" value="1"/>
</dbReference>
<feature type="region of interest" description="Disordered" evidence="2">
    <location>
        <begin position="185"/>
        <end position="205"/>
    </location>
</feature>
<dbReference type="Proteomes" id="UP001050691">
    <property type="component" value="Unassembled WGS sequence"/>
</dbReference>
<dbReference type="InterPro" id="IPR003511">
    <property type="entry name" value="HORMA_dom"/>
</dbReference>
<dbReference type="InterPro" id="IPR045091">
    <property type="entry name" value="Mad2-like"/>
</dbReference>
<evidence type="ECO:0000259" key="3">
    <source>
        <dbReference type="PROSITE" id="PS50815"/>
    </source>
</evidence>
<dbReference type="EMBL" id="BPWL01000004">
    <property type="protein sequence ID" value="GJJ09748.1"/>
    <property type="molecule type" value="Genomic_DNA"/>
</dbReference>
<dbReference type="AlphaFoldDB" id="A0AAV5AAV3"/>
<comment type="caution">
    <text evidence="4">The sequence shown here is derived from an EMBL/GenBank/DDBJ whole genome shotgun (WGS) entry which is preliminary data.</text>
</comment>
<feature type="domain" description="HORMA" evidence="3">
    <location>
        <begin position="31"/>
        <end position="231"/>
    </location>
</feature>
<accession>A0AAV5AAV3</accession>
<protein>
    <recommendedName>
        <fullName evidence="3">HORMA domain-containing protein</fullName>
    </recommendedName>
</protein>
<dbReference type="Gene3D" id="3.30.900.10">
    <property type="entry name" value="HORMA domain"/>
    <property type="match status" value="1"/>
</dbReference>